<sequence length="53" mass="6012">MSLILGVVTLFTLIILFIAIRQRRKFLVFGSSVMLLFEAALLCFLFVMFSAPL</sequence>
<keyword evidence="1" id="KW-1133">Transmembrane helix</keyword>
<evidence type="ECO:0000313" key="2">
    <source>
        <dbReference type="EMBL" id="MFD1410079.1"/>
    </source>
</evidence>
<evidence type="ECO:0000256" key="1">
    <source>
        <dbReference type="SAM" id="Phobius"/>
    </source>
</evidence>
<dbReference type="EMBL" id="JBHTOH010000006">
    <property type="protein sequence ID" value="MFD1410079.1"/>
    <property type="molecule type" value="Genomic_DNA"/>
</dbReference>
<organism evidence="2 3">
    <name type="scientific">Lapidilactobacillus gannanensis</name>
    <dbReference type="NCBI Taxonomy" id="2486002"/>
    <lineage>
        <taxon>Bacteria</taxon>
        <taxon>Bacillati</taxon>
        <taxon>Bacillota</taxon>
        <taxon>Bacilli</taxon>
        <taxon>Lactobacillales</taxon>
        <taxon>Lactobacillaceae</taxon>
        <taxon>Lapidilactobacillus</taxon>
    </lineage>
</organism>
<proteinExistence type="predicted"/>
<protein>
    <submittedName>
        <fullName evidence="2">Uncharacterized protein</fullName>
    </submittedName>
</protein>
<keyword evidence="1" id="KW-0812">Transmembrane</keyword>
<comment type="caution">
    <text evidence="2">The sequence shown here is derived from an EMBL/GenBank/DDBJ whole genome shotgun (WGS) entry which is preliminary data.</text>
</comment>
<dbReference type="Proteomes" id="UP001597191">
    <property type="component" value="Unassembled WGS sequence"/>
</dbReference>
<name>A0ABW4BIM5_9LACO</name>
<feature type="transmembrane region" description="Helical" evidence="1">
    <location>
        <begin position="31"/>
        <end position="51"/>
    </location>
</feature>
<gene>
    <name evidence="2" type="ORF">ACFQ4R_00335</name>
</gene>
<keyword evidence="3" id="KW-1185">Reference proteome</keyword>
<reference evidence="3" key="1">
    <citation type="journal article" date="2019" name="Int. J. Syst. Evol. Microbiol.">
        <title>The Global Catalogue of Microorganisms (GCM) 10K type strain sequencing project: providing services to taxonomists for standard genome sequencing and annotation.</title>
        <authorList>
            <consortium name="The Broad Institute Genomics Platform"/>
            <consortium name="The Broad Institute Genome Sequencing Center for Infectious Disease"/>
            <person name="Wu L."/>
            <person name="Ma J."/>
        </authorList>
    </citation>
    <scope>NUCLEOTIDE SEQUENCE [LARGE SCALE GENOMIC DNA]</scope>
    <source>
        <strain evidence="3">CCM 8937</strain>
    </source>
</reference>
<keyword evidence="1" id="KW-0472">Membrane</keyword>
<dbReference type="RefSeq" id="WP_164509191.1">
    <property type="nucleotide sequence ID" value="NZ_JBHTOH010000006.1"/>
</dbReference>
<evidence type="ECO:0000313" key="3">
    <source>
        <dbReference type="Proteomes" id="UP001597191"/>
    </source>
</evidence>
<accession>A0ABW4BIM5</accession>